<reference evidence="2" key="1">
    <citation type="submission" date="2020-03" db="EMBL/GenBank/DDBJ databases">
        <authorList>
            <person name="Weist P."/>
        </authorList>
    </citation>
    <scope>NUCLEOTIDE SEQUENCE</scope>
</reference>
<comment type="caution">
    <text evidence="2">The sequence shown here is derived from an EMBL/GenBank/DDBJ whole genome shotgun (WGS) entry which is preliminary data.</text>
</comment>
<feature type="compositionally biased region" description="Basic and acidic residues" evidence="1">
    <location>
        <begin position="79"/>
        <end position="97"/>
    </location>
</feature>
<dbReference type="Proteomes" id="UP001153269">
    <property type="component" value="Unassembled WGS sequence"/>
</dbReference>
<dbReference type="AlphaFoldDB" id="A0A9N7YCT1"/>
<sequence length="116" mass="12543">MQPLHPTFIRTAPVNATVPSVPPLCMGITKPGGWTQHRGAPGEPAAPWPPCATQEPCDKEEPLHNRGSGGRSQALNQKVAEEKGRQTLGDTRRDVTRSKPAPTLCASSTVSLRWRE</sequence>
<feature type="region of interest" description="Disordered" evidence="1">
    <location>
        <begin position="29"/>
        <end position="116"/>
    </location>
</feature>
<keyword evidence="3" id="KW-1185">Reference proteome</keyword>
<feature type="compositionally biased region" description="Polar residues" evidence="1">
    <location>
        <begin position="105"/>
        <end position="116"/>
    </location>
</feature>
<dbReference type="EMBL" id="CADEAL010000399">
    <property type="protein sequence ID" value="CAB1419584.1"/>
    <property type="molecule type" value="Genomic_DNA"/>
</dbReference>
<protein>
    <submittedName>
        <fullName evidence="2">Uncharacterized protein</fullName>
    </submittedName>
</protein>
<organism evidence="2 3">
    <name type="scientific">Pleuronectes platessa</name>
    <name type="common">European plaice</name>
    <dbReference type="NCBI Taxonomy" id="8262"/>
    <lineage>
        <taxon>Eukaryota</taxon>
        <taxon>Metazoa</taxon>
        <taxon>Chordata</taxon>
        <taxon>Craniata</taxon>
        <taxon>Vertebrata</taxon>
        <taxon>Euteleostomi</taxon>
        <taxon>Actinopterygii</taxon>
        <taxon>Neopterygii</taxon>
        <taxon>Teleostei</taxon>
        <taxon>Neoteleostei</taxon>
        <taxon>Acanthomorphata</taxon>
        <taxon>Carangaria</taxon>
        <taxon>Pleuronectiformes</taxon>
        <taxon>Pleuronectoidei</taxon>
        <taxon>Pleuronectidae</taxon>
        <taxon>Pleuronectes</taxon>
    </lineage>
</organism>
<name>A0A9N7YCT1_PLEPL</name>
<evidence type="ECO:0000313" key="3">
    <source>
        <dbReference type="Proteomes" id="UP001153269"/>
    </source>
</evidence>
<proteinExistence type="predicted"/>
<evidence type="ECO:0000256" key="1">
    <source>
        <dbReference type="SAM" id="MobiDB-lite"/>
    </source>
</evidence>
<evidence type="ECO:0000313" key="2">
    <source>
        <dbReference type="EMBL" id="CAB1419584.1"/>
    </source>
</evidence>
<gene>
    <name evidence="2" type="ORF">PLEPLA_LOCUS7432</name>
</gene>
<accession>A0A9N7YCT1</accession>